<dbReference type="Gene3D" id="3.40.50.1240">
    <property type="entry name" value="Phosphoglycerate mutase-like"/>
    <property type="match status" value="1"/>
</dbReference>
<dbReference type="AlphaFoldDB" id="A0A7U2F0V1"/>
<reference evidence="4" key="1">
    <citation type="journal article" date="2021" name="BMC Genomics">
        <title>Chromosome-level genome assembly and manually-curated proteome of model necrotroph Parastagonospora nodorum Sn15 reveals a genome-wide trove of candidate effector homologs, and redundancy of virulence-related functions within an accessory chromosome.</title>
        <authorList>
            <person name="Bertazzoni S."/>
            <person name="Jones D.A.B."/>
            <person name="Phan H.T."/>
            <person name="Tan K.-C."/>
            <person name="Hane J.K."/>
        </authorList>
    </citation>
    <scope>NUCLEOTIDE SEQUENCE [LARGE SCALE GENOMIC DNA]</scope>
    <source>
        <strain evidence="4">SN15 / ATCC MYA-4574 / FGSC 10173)</strain>
    </source>
</reference>
<keyword evidence="4" id="KW-1185">Reference proteome</keyword>
<keyword evidence="2" id="KW-0472">Membrane</keyword>
<dbReference type="PANTHER" id="PTHR48100">
    <property type="entry name" value="BROAD-SPECIFICITY PHOSPHATASE YOR283W-RELATED"/>
    <property type="match status" value="1"/>
</dbReference>
<evidence type="ECO:0000313" key="4">
    <source>
        <dbReference type="Proteomes" id="UP000663193"/>
    </source>
</evidence>
<accession>A0A7U2F0V1</accession>
<dbReference type="InterPro" id="IPR029033">
    <property type="entry name" value="His_PPase_superfam"/>
</dbReference>
<feature type="transmembrane region" description="Helical" evidence="2">
    <location>
        <begin position="12"/>
        <end position="34"/>
    </location>
</feature>
<dbReference type="OrthoDB" id="496981at2759"/>
<dbReference type="VEuPathDB" id="FungiDB:JI435_015950"/>
<feature type="region of interest" description="Disordered" evidence="1">
    <location>
        <begin position="334"/>
        <end position="358"/>
    </location>
</feature>
<dbReference type="SMART" id="SM00855">
    <property type="entry name" value="PGAM"/>
    <property type="match status" value="1"/>
</dbReference>
<dbReference type="Pfam" id="PF00300">
    <property type="entry name" value="His_Phos_1"/>
    <property type="match status" value="1"/>
</dbReference>
<evidence type="ECO:0000313" key="3">
    <source>
        <dbReference type="EMBL" id="QRC96699.1"/>
    </source>
</evidence>
<dbReference type="InterPro" id="IPR050275">
    <property type="entry name" value="PGM_Phosphatase"/>
</dbReference>
<proteinExistence type="predicted"/>
<gene>
    <name evidence="3" type="ORF">JI435_015950</name>
</gene>
<evidence type="ECO:0000256" key="2">
    <source>
        <dbReference type="SAM" id="Phobius"/>
    </source>
</evidence>
<keyword evidence="2" id="KW-1133">Transmembrane helix</keyword>
<sequence>MLLPSNIHKSKVCGIGIPIPIFFASAFLILLFYFSMGDTHHDLVPAEPSRDFHFKFAVLKGYFMQSEDSTDDVTFDFKKSNFGLINRTYDTDVASAEKEQWKRFEAHIRTLVSQDPSIKVIWLGRHGQGWHNVAETKYGTKAWDCYYSALDGHDGITWADANLTTAGQQQALDVNALWKQQLPHGIPVPETFYVSPLTRTIETADLSFNGLELGYKPFIKELCREALGIHTCDRRSTKSHIAKTFPHVTFEQGFSEPDPLWEKDYREPPAARRYRLARFLDDVWKSDDGVFFSLTSHSGAIASILEVIGHRKFALETGGVIPVVVRAEKVDGAREIPPKEPSDSPPMCDRPPEMVGAV</sequence>
<dbReference type="CDD" id="cd07067">
    <property type="entry name" value="HP_PGM_like"/>
    <property type="match status" value="1"/>
</dbReference>
<keyword evidence="2" id="KW-0812">Transmembrane</keyword>
<name>A0A7U2F0V1_PHANO</name>
<protein>
    <submittedName>
        <fullName evidence="3">Uncharacterized protein</fullName>
    </submittedName>
</protein>
<dbReference type="Proteomes" id="UP000663193">
    <property type="component" value="Chromosome 6"/>
</dbReference>
<dbReference type="SUPFAM" id="SSF53254">
    <property type="entry name" value="Phosphoglycerate mutase-like"/>
    <property type="match status" value="1"/>
</dbReference>
<dbReference type="EMBL" id="CP069028">
    <property type="protein sequence ID" value="QRC96699.1"/>
    <property type="molecule type" value="Genomic_DNA"/>
</dbReference>
<dbReference type="PANTHER" id="PTHR48100:SF1">
    <property type="entry name" value="HISTIDINE PHOSPHATASE FAMILY PROTEIN-RELATED"/>
    <property type="match status" value="1"/>
</dbReference>
<dbReference type="InterPro" id="IPR013078">
    <property type="entry name" value="His_Pase_superF_clade-1"/>
</dbReference>
<evidence type="ECO:0000256" key="1">
    <source>
        <dbReference type="SAM" id="MobiDB-lite"/>
    </source>
</evidence>
<organism evidence="3 4">
    <name type="scientific">Phaeosphaeria nodorum (strain SN15 / ATCC MYA-4574 / FGSC 10173)</name>
    <name type="common">Glume blotch fungus</name>
    <name type="synonym">Parastagonospora nodorum</name>
    <dbReference type="NCBI Taxonomy" id="321614"/>
    <lineage>
        <taxon>Eukaryota</taxon>
        <taxon>Fungi</taxon>
        <taxon>Dikarya</taxon>
        <taxon>Ascomycota</taxon>
        <taxon>Pezizomycotina</taxon>
        <taxon>Dothideomycetes</taxon>
        <taxon>Pleosporomycetidae</taxon>
        <taxon>Pleosporales</taxon>
        <taxon>Pleosporineae</taxon>
        <taxon>Phaeosphaeriaceae</taxon>
        <taxon>Parastagonospora</taxon>
    </lineage>
</organism>